<accession>A0AAJ0GSM8</accession>
<sequence length="156" mass="16733">MEWAKEQYNKQYEAWVPWLEDLYLRYFTRDNKASYTMHNLNKTKVTPIEPVNNLQDGVNDFVAGQVGQDGLARLVGDLASREGINRFERKGKDERGDYVPSEVTEPAGGVGEMAAGAGIAVVGGAVAGGQQAAGAVKGGVERAGAWLGFGKGKGKE</sequence>
<dbReference type="AlphaFoldDB" id="A0AAJ0GSM8"/>
<dbReference type="GeneID" id="87886734"/>
<proteinExistence type="predicted"/>
<comment type="caution">
    <text evidence="1">The sequence shown here is derived from an EMBL/GenBank/DDBJ whole genome shotgun (WGS) entry which is preliminary data.</text>
</comment>
<name>A0AAJ0GSM8_9PEZI</name>
<dbReference type="Proteomes" id="UP001273166">
    <property type="component" value="Unassembled WGS sequence"/>
</dbReference>
<reference evidence="1" key="2">
    <citation type="submission" date="2023-06" db="EMBL/GenBank/DDBJ databases">
        <authorList>
            <consortium name="Lawrence Berkeley National Laboratory"/>
            <person name="Mondo S.J."/>
            <person name="Hensen N."/>
            <person name="Bonometti L."/>
            <person name="Westerberg I."/>
            <person name="Brannstrom I.O."/>
            <person name="Guillou S."/>
            <person name="Cros-Aarteil S."/>
            <person name="Calhoun S."/>
            <person name="Haridas S."/>
            <person name="Kuo A."/>
            <person name="Pangilinan J."/>
            <person name="Riley R."/>
            <person name="Labutti K."/>
            <person name="Andreopoulos B."/>
            <person name="Lipzen A."/>
            <person name="Chen C."/>
            <person name="Yanf M."/>
            <person name="Daum C."/>
            <person name="Ng V."/>
            <person name="Clum A."/>
            <person name="Steindorff A."/>
            <person name="Ohm R."/>
            <person name="Martin F."/>
            <person name="Silar P."/>
            <person name="Natvig D."/>
            <person name="Lalanne C."/>
            <person name="Gautier V."/>
            <person name="Ament-Velasquez S.L."/>
            <person name="Kruys A."/>
            <person name="Hutchinson M.I."/>
            <person name="Powell A.J."/>
            <person name="Barry K."/>
            <person name="Miller A.N."/>
            <person name="Grigoriev I.V."/>
            <person name="Debuchy R."/>
            <person name="Gladieux P."/>
            <person name="Thoren M.H."/>
            <person name="Johannesson H."/>
        </authorList>
    </citation>
    <scope>NUCLEOTIDE SEQUENCE</scope>
    <source>
        <strain evidence="1">CBS 333.67</strain>
    </source>
</reference>
<dbReference type="EMBL" id="JAUDZG010000004">
    <property type="protein sequence ID" value="KAK3305394.1"/>
    <property type="molecule type" value="Genomic_DNA"/>
</dbReference>
<organism evidence="1 2">
    <name type="scientific">Chaetomium strumarium</name>
    <dbReference type="NCBI Taxonomy" id="1170767"/>
    <lineage>
        <taxon>Eukaryota</taxon>
        <taxon>Fungi</taxon>
        <taxon>Dikarya</taxon>
        <taxon>Ascomycota</taxon>
        <taxon>Pezizomycotina</taxon>
        <taxon>Sordariomycetes</taxon>
        <taxon>Sordariomycetidae</taxon>
        <taxon>Sordariales</taxon>
        <taxon>Chaetomiaceae</taxon>
        <taxon>Chaetomium</taxon>
    </lineage>
</organism>
<protein>
    <submittedName>
        <fullName evidence="1">Uncharacterized protein</fullName>
    </submittedName>
</protein>
<dbReference type="RefSeq" id="XP_062721174.1">
    <property type="nucleotide sequence ID" value="XM_062867905.1"/>
</dbReference>
<reference evidence="1" key="1">
    <citation type="journal article" date="2023" name="Mol. Phylogenet. Evol.">
        <title>Genome-scale phylogeny and comparative genomics of the fungal order Sordariales.</title>
        <authorList>
            <person name="Hensen N."/>
            <person name="Bonometti L."/>
            <person name="Westerberg I."/>
            <person name="Brannstrom I.O."/>
            <person name="Guillou S."/>
            <person name="Cros-Aarteil S."/>
            <person name="Calhoun S."/>
            <person name="Haridas S."/>
            <person name="Kuo A."/>
            <person name="Mondo S."/>
            <person name="Pangilinan J."/>
            <person name="Riley R."/>
            <person name="LaButti K."/>
            <person name="Andreopoulos B."/>
            <person name="Lipzen A."/>
            <person name="Chen C."/>
            <person name="Yan M."/>
            <person name="Daum C."/>
            <person name="Ng V."/>
            <person name="Clum A."/>
            <person name="Steindorff A."/>
            <person name="Ohm R.A."/>
            <person name="Martin F."/>
            <person name="Silar P."/>
            <person name="Natvig D.O."/>
            <person name="Lalanne C."/>
            <person name="Gautier V."/>
            <person name="Ament-Velasquez S.L."/>
            <person name="Kruys A."/>
            <person name="Hutchinson M.I."/>
            <person name="Powell A.J."/>
            <person name="Barry K."/>
            <person name="Miller A.N."/>
            <person name="Grigoriev I.V."/>
            <person name="Debuchy R."/>
            <person name="Gladieux P."/>
            <person name="Hiltunen Thoren M."/>
            <person name="Johannesson H."/>
        </authorList>
    </citation>
    <scope>NUCLEOTIDE SEQUENCE</scope>
    <source>
        <strain evidence="1">CBS 333.67</strain>
    </source>
</reference>
<evidence type="ECO:0000313" key="1">
    <source>
        <dbReference type="EMBL" id="KAK3305394.1"/>
    </source>
</evidence>
<keyword evidence="2" id="KW-1185">Reference proteome</keyword>
<gene>
    <name evidence="1" type="ORF">B0T15DRAFT_511316</name>
</gene>
<evidence type="ECO:0000313" key="2">
    <source>
        <dbReference type="Proteomes" id="UP001273166"/>
    </source>
</evidence>